<feature type="chain" id="PRO_5003443425" evidence="1">
    <location>
        <begin position="20"/>
        <end position="102"/>
    </location>
</feature>
<dbReference type="InterPro" id="IPR045860">
    <property type="entry name" value="Snake_toxin-like_sf"/>
</dbReference>
<name>G3EQ51_9SALA</name>
<dbReference type="Gene3D" id="2.10.60.10">
    <property type="entry name" value="CD59"/>
    <property type="match status" value="1"/>
</dbReference>
<dbReference type="GO" id="GO:0098552">
    <property type="term" value="C:side of membrane"/>
    <property type="evidence" value="ECO:0007669"/>
    <property type="project" value="UniProtKB-KW"/>
</dbReference>
<proteinExistence type="evidence at transcript level"/>
<sequence length="102" mass="11840">MRSTVLLIFLAVFVSKGNSLSCYLKNFSEDTIEECSPEKDTCMIAKTATVEYKGCINLQHCERFPRLVTDTFEIHRCCHEDLCNLMAGQYLPRTKKQSRWRP</sequence>
<evidence type="ECO:0000313" key="2">
    <source>
        <dbReference type="EMBL" id="AEO22653.1"/>
    </source>
</evidence>
<keyword evidence="1" id="KW-0732">Signal</keyword>
<organism evidence="2">
    <name type="scientific">Plethodon shermani</name>
    <name type="common">red-legged salamander</name>
    <dbReference type="NCBI Taxonomy" id="263671"/>
    <lineage>
        <taxon>Eukaryota</taxon>
        <taxon>Metazoa</taxon>
        <taxon>Chordata</taxon>
        <taxon>Craniata</taxon>
        <taxon>Vertebrata</taxon>
        <taxon>Euteleostomi</taxon>
        <taxon>Amphibia</taxon>
        <taxon>Batrachia</taxon>
        <taxon>Caudata</taxon>
        <taxon>Salamandroidea</taxon>
        <taxon>Plethodontidae</taxon>
        <taxon>Plethodontinae</taxon>
        <taxon>Plethodon</taxon>
    </lineage>
</organism>
<accession>G3EQ51</accession>
<reference evidence="2" key="1">
    <citation type="journal article" date="2012" name="Evolution">
        <title>Proteomic and utr analyses of a rapidly evolving hypervariable family of vertebrate pheromones.</title>
        <authorList>
            <person name="Wilburn D.B."/>
            <person name="Bowen K.E."/>
            <person name="Gregg R.G."/>
            <person name="Cai J."/>
            <person name="Feldhoff P.W."/>
            <person name="Houck L.D."/>
            <person name="Feldhoff R.C."/>
        </authorList>
    </citation>
    <scope>NUCLEOTIDE SEQUENCE</scope>
    <source>
        <strain evidence="2">IIIa02</strain>
        <tissue evidence="2">Mental gland</tissue>
    </source>
</reference>
<feature type="signal peptide" evidence="1">
    <location>
        <begin position="1"/>
        <end position="19"/>
    </location>
</feature>
<protein>
    <submittedName>
        <fullName evidence="2">Plethodontid modulating factor</fullName>
    </submittedName>
</protein>
<dbReference type="EMBL" id="JF274369">
    <property type="protein sequence ID" value="AEO22653.1"/>
    <property type="molecule type" value="mRNA"/>
</dbReference>
<evidence type="ECO:0000256" key="1">
    <source>
        <dbReference type="SAM" id="SignalP"/>
    </source>
</evidence>
<dbReference type="SUPFAM" id="SSF57302">
    <property type="entry name" value="Snake toxin-like"/>
    <property type="match status" value="1"/>
</dbReference>
<dbReference type="AlphaFoldDB" id="G3EQ51"/>